<accession>A0A6L9SEA2</accession>
<protein>
    <submittedName>
        <fullName evidence="1">Uncharacterized protein</fullName>
    </submittedName>
</protein>
<name>A0A6L9SEA2_9ACTN</name>
<evidence type="ECO:0000313" key="1">
    <source>
        <dbReference type="EMBL" id="NEE02878.1"/>
    </source>
</evidence>
<reference evidence="1 2" key="1">
    <citation type="submission" date="2020-02" db="EMBL/GenBank/DDBJ databases">
        <authorList>
            <person name="Li X.-J."/>
            <person name="Han X.-M."/>
        </authorList>
    </citation>
    <scope>NUCLEOTIDE SEQUENCE [LARGE SCALE GENOMIC DNA]</scope>
    <source>
        <strain evidence="1 2">CCTCC AB 2017055</strain>
    </source>
</reference>
<proteinExistence type="predicted"/>
<dbReference type="EMBL" id="JAAGOA010000017">
    <property type="protein sequence ID" value="NEE02878.1"/>
    <property type="molecule type" value="Genomic_DNA"/>
</dbReference>
<organism evidence="1 2">
    <name type="scientific">Phytoactinopolyspora halotolerans</name>
    <dbReference type="NCBI Taxonomy" id="1981512"/>
    <lineage>
        <taxon>Bacteria</taxon>
        <taxon>Bacillati</taxon>
        <taxon>Actinomycetota</taxon>
        <taxon>Actinomycetes</taxon>
        <taxon>Jiangellales</taxon>
        <taxon>Jiangellaceae</taxon>
        <taxon>Phytoactinopolyspora</taxon>
    </lineage>
</organism>
<dbReference type="RefSeq" id="WP_163741842.1">
    <property type="nucleotide sequence ID" value="NZ_JAAGOA010000017.1"/>
</dbReference>
<keyword evidence="2" id="KW-1185">Reference proteome</keyword>
<dbReference type="Proteomes" id="UP000475214">
    <property type="component" value="Unassembled WGS sequence"/>
</dbReference>
<comment type="caution">
    <text evidence="1">The sequence shown here is derived from an EMBL/GenBank/DDBJ whole genome shotgun (WGS) entry which is preliminary data.</text>
</comment>
<sequence>MSGDPGRLRGPAALALSWHVPPKSLTALCASAVLVAVLASCAAEDDEATADLDRSAARLVDDGAAVVEILSDSSVDEVSDVRTVYDGSVDEACGDGGARRVWRTDLKLVALAGDPEDPAAVNREFDDLYTHIDAELARRGYENPVWADSDTDAPGWAVFAAQPADDGETSREIRATFQLAPEQPDDAMAIDIDLIGSTPCVETSA</sequence>
<evidence type="ECO:0000313" key="2">
    <source>
        <dbReference type="Proteomes" id="UP000475214"/>
    </source>
</evidence>
<dbReference type="AlphaFoldDB" id="A0A6L9SEA2"/>
<gene>
    <name evidence="1" type="ORF">G1H10_22190</name>
</gene>